<feature type="domain" description="FAD-binding PCMH-type" evidence="17">
    <location>
        <begin position="30"/>
        <end position="195"/>
    </location>
</feature>
<keyword evidence="10 16" id="KW-0133">Cell shape</keyword>
<dbReference type="InterPro" id="IPR016169">
    <property type="entry name" value="FAD-bd_PCMH_sub2"/>
</dbReference>
<dbReference type="Gene3D" id="3.30.43.10">
    <property type="entry name" value="Uridine Diphospho-n-acetylenolpyruvylglucosamine Reductase, domain 2"/>
    <property type="match status" value="1"/>
</dbReference>
<keyword evidence="9 16" id="KW-0521">NADP</keyword>
<organism evidence="18 19">
    <name type="scientific">Candidatus Daviesbacteria bacterium GW2011_GWA2_38_24</name>
    <dbReference type="NCBI Taxonomy" id="1618422"/>
    <lineage>
        <taxon>Bacteria</taxon>
        <taxon>Candidatus Daviesiibacteriota</taxon>
    </lineage>
</organism>
<keyword evidence="7 16" id="KW-0285">Flavoprotein</keyword>
<dbReference type="InterPro" id="IPR011601">
    <property type="entry name" value="MurB_C"/>
</dbReference>
<evidence type="ECO:0000256" key="15">
    <source>
        <dbReference type="ARBA" id="ARBA00048914"/>
    </source>
</evidence>
<evidence type="ECO:0000256" key="14">
    <source>
        <dbReference type="ARBA" id="ARBA00023316"/>
    </source>
</evidence>
<dbReference type="GO" id="GO:0008360">
    <property type="term" value="P:regulation of cell shape"/>
    <property type="evidence" value="ECO:0007669"/>
    <property type="project" value="UniProtKB-KW"/>
</dbReference>
<dbReference type="GO" id="GO:0051301">
    <property type="term" value="P:cell division"/>
    <property type="evidence" value="ECO:0007669"/>
    <property type="project" value="UniProtKB-KW"/>
</dbReference>
<feature type="active site" evidence="16">
    <location>
        <position position="314"/>
    </location>
</feature>
<dbReference type="SUPFAM" id="SSF56176">
    <property type="entry name" value="FAD-binding/transporter-associated domain-like"/>
    <property type="match status" value="1"/>
</dbReference>
<gene>
    <name evidence="16" type="primary">murB</name>
    <name evidence="18" type="ORF">US86_C0002G0051</name>
</gene>
<reference evidence="18 19" key="1">
    <citation type="journal article" date="2015" name="Nature">
        <title>rRNA introns, odd ribosomes, and small enigmatic genomes across a large radiation of phyla.</title>
        <authorList>
            <person name="Brown C.T."/>
            <person name="Hug L.A."/>
            <person name="Thomas B.C."/>
            <person name="Sharon I."/>
            <person name="Castelle C.J."/>
            <person name="Singh A."/>
            <person name="Wilkins M.J."/>
            <person name="Williams K.H."/>
            <person name="Banfield J.F."/>
        </authorList>
    </citation>
    <scope>NUCLEOTIDE SEQUENCE [LARGE SCALE GENOMIC DNA]</scope>
</reference>
<dbReference type="EMBL" id="LBUP01000002">
    <property type="protein sequence ID" value="KKQ66934.1"/>
    <property type="molecule type" value="Genomic_DNA"/>
</dbReference>
<dbReference type="PATRIC" id="fig|1618422.5.peg.490"/>
<evidence type="ECO:0000256" key="11">
    <source>
        <dbReference type="ARBA" id="ARBA00022984"/>
    </source>
</evidence>
<dbReference type="InterPro" id="IPR003170">
    <property type="entry name" value="MurB"/>
</dbReference>
<keyword evidence="11 16" id="KW-0573">Peptidoglycan synthesis</keyword>
<dbReference type="Pfam" id="PF01565">
    <property type="entry name" value="FAD_binding_4"/>
    <property type="match status" value="1"/>
</dbReference>
<dbReference type="InterPro" id="IPR036635">
    <property type="entry name" value="MurB_C_sf"/>
</dbReference>
<dbReference type="GO" id="GO:0009252">
    <property type="term" value="P:peptidoglycan biosynthetic process"/>
    <property type="evidence" value="ECO:0007669"/>
    <property type="project" value="UniProtKB-UniRule"/>
</dbReference>
<dbReference type="UniPathway" id="UPA00219"/>
<protein>
    <recommendedName>
        <fullName evidence="16">UDP-N-acetylenolpyruvoylglucosamine reductase</fullName>
        <ecNumber evidence="16">1.3.1.98</ecNumber>
    </recommendedName>
    <alternativeName>
        <fullName evidence="16">UDP-N-acetylmuramate dehydrogenase</fullName>
    </alternativeName>
</protein>
<evidence type="ECO:0000256" key="4">
    <source>
        <dbReference type="ARBA" id="ARBA00004752"/>
    </source>
</evidence>
<dbReference type="Pfam" id="PF02873">
    <property type="entry name" value="MurB_C"/>
    <property type="match status" value="1"/>
</dbReference>
<dbReference type="PANTHER" id="PTHR21071">
    <property type="entry name" value="UDP-N-ACETYLENOLPYRUVOYLGLUCOSAMINE REDUCTASE"/>
    <property type="match status" value="1"/>
</dbReference>
<keyword evidence="14 16" id="KW-0961">Cell wall biogenesis/degradation</keyword>
<evidence type="ECO:0000256" key="10">
    <source>
        <dbReference type="ARBA" id="ARBA00022960"/>
    </source>
</evidence>
<comment type="subcellular location">
    <subcellularLocation>
        <location evidence="3 16">Cytoplasm</location>
    </subcellularLocation>
</comment>
<feature type="active site" evidence="16">
    <location>
        <position position="174"/>
    </location>
</feature>
<feature type="active site" description="Proton donor" evidence="16">
    <location>
        <position position="224"/>
    </location>
</feature>
<dbReference type="AlphaFoldDB" id="A0A0G0LZW1"/>
<dbReference type="GO" id="GO:0071949">
    <property type="term" value="F:FAD binding"/>
    <property type="evidence" value="ECO:0007669"/>
    <property type="project" value="InterPro"/>
</dbReference>
<evidence type="ECO:0000256" key="8">
    <source>
        <dbReference type="ARBA" id="ARBA00022827"/>
    </source>
</evidence>
<comment type="similarity">
    <text evidence="16">Belongs to the MurB family.</text>
</comment>
<evidence type="ECO:0000256" key="12">
    <source>
        <dbReference type="ARBA" id="ARBA00023002"/>
    </source>
</evidence>
<dbReference type="HAMAP" id="MF_00037">
    <property type="entry name" value="MurB"/>
    <property type="match status" value="1"/>
</dbReference>
<sequence>MNGQSIQKLKKRFGNKIQENVPFSSLTTVEIGGPARVFIEAKSTKELKEILTFVKTEEMPFFIMGGGSNLLVSDEGLEKLVIKVANSNIQVHNNLVTVQAGTTLQELVDFTIEHGFGNLNRMTGIPGTVGGAIYGNAGSYGQMIGEHIQEILAFDPEAEEEVLVSQDECQFTYRSSGFKKNGLIILEAIFKLPNEDPETLAKEADEALSLRTAKYKPGTKCPGSFFKNLFTNEIPEKALKMLPPRNDTYGKTPSYIFIEELGGKGDQIGSIKIADFHANLFLNLGEGTASDFWSLASKWHKKVLDRFGVKLEPEVQLVNLPPLGEV</sequence>
<evidence type="ECO:0000259" key="17">
    <source>
        <dbReference type="PROSITE" id="PS51387"/>
    </source>
</evidence>
<dbReference type="EC" id="1.3.1.98" evidence="16"/>
<dbReference type="GO" id="GO:0008762">
    <property type="term" value="F:UDP-N-acetylmuramate dehydrogenase activity"/>
    <property type="evidence" value="ECO:0007669"/>
    <property type="project" value="UniProtKB-UniRule"/>
</dbReference>
<dbReference type="Gene3D" id="3.30.465.10">
    <property type="match status" value="1"/>
</dbReference>
<evidence type="ECO:0000256" key="1">
    <source>
        <dbReference type="ARBA" id="ARBA00001974"/>
    </source>
</evidence>
<evidence type="ECO:0000256" key="2">
    <source>
        <dbReference type="ARBA" id="ARBA00003921"/>
    </source>
</evidence>
<dbReference type="Gene3D" id="3.90.78.10">
    <property type="entry name" value="UDP-N-acetylenolpyruvoylglucosamine reductase, C-terminal domain"/>
    <property type="match status" value="1"/>
</dbReference>
<name>A0A0G0LZW1_9BACT</name>
<dbReference type="PROSITE" id="PS51387">
    <property type="entry name" value="FAD_PCMH"/>
    <property type="match status" value="1"/>
</dbReference>
<accession>A0A0G0LZW1</accession>
<dbReference type="NCBIfam" id="TIGR00179">
    <property type="entry name" value="murB"/>
    <property type="match status" value="1"/>
</dbReference>
<comment type="catalytic activity">
    <reaction evidence="15 16">
        <text>UDP-N-acetyl-alpha-D-muramate + NADP(+) = UDP-N-acetyl-3-O-(1-carboxyvinyl)-alpha-D-glucosamine + NADPH + H(+)</text>
        <dbReference type="Rhea" id="RHEA:12248"/>
        <dbReference type="ChEBI" id="CHEBI:15378"/>
        <dbReference type="ChEBI" id="CHEBI:57783"/>
        <dbReference type="ChEBI" id="CHEBI:58349"/>
        <dbReference type="ChEBI" id="CHEBI:68483"/>
        <dbReference type="ChEBI" id="CHEBI:70757"/>
        <dbReference type="EC" id="1.3.1.98"/>
    </reaction>
</comment>
<evidence type="ECO:0000313" key="18">
    <source>
        <dbReference type="EMBL" id="KKQ66934.1"/>
    </source>
</evidence>
<dbReference type="GO" id="GO:0005829">
    <property type="term" value="C:cytosol"/>
    <property type="evidence" value="ECO:0007669"/>
    <property type="project" value="TreeGrafter"/>
</dbReference>
<evidence type="ECO:0000256" key="6">
    <source>
        <dbReference type="ARBA" id="ARBA00022618"/>
    </source>
</evidence>
<evidence type="ECO:0000313" key="19">
    <source>
        <dbReference type="Proteomes" id="UP000034235"/>
    </source>
</evidence>
<dbReference type="InterPro" id="IPR036318">
    <property type="entry name" value="FAD-bd_PCMH-like_sf"/>
</dbReference>
<comment type="cofactor">
    <cofactor evidence="1 16">
        <name>FAD</name>
        <dbReference type="ChEBI" id="CHEBI:57692"/>
    </cofactor>
</comment>
<dbReference type="Proteomes" id="UP000034235">
    <property type="component" value="Unassembled WGS sequence"/>
</dbReference>
<dbReference type="GO" id="GO:0071555">
    <property type="term" value="P:cell wall organization"/>
    <property type="evidence" value="ECO:0007669"/>
    <property type="project" value="UniProtKB-KW"/>
</dbReference>
<comment type="function">
    <text evidence="2 16">Cell wall formation.</text>
</comment>
<dbReference type="SUPFAM" id="SSF56194">
    <property type="entry name" value="Uridine diphospho-N-Acetylenolpyruvylglucosamine reductase, MurB, C-terminal domain"/>
    <property type="match status" value="1"/>
</dbReference>
<comment type="pathway">
    <text evidence="4 16">Cell wall biogenesis; peptidoglycan biosynthesis.</text>
</comment>
<keyword evidence="12 16" id="KW-0560">Oxidoreductase</keyword>
<dbReference type="InterPro" id="IPR016167">
    <property type="entry name" value="FAD-bd_PCMH_sub1"/>
</dbReference>
<keyword evidence="8 16" id="KW-0274">FAD</keyword>
<keyword evidence="5 16" id="KW-0963">Cytoplasm</keyword>
<dbReference type="InterPro" id="IPR006094">
    <property type="entry name" value="Oxid_FAD_bind_N"/>
</dbReference>
<dbReference type="InterPro" id="IPR016166">
    <property type="entry name" value="FAD-bd_PCMH"/>
</dbReference>
<evidence type="ECO:0000256" key="13">
    <source>
        <dbReference type="ARBA" id="ARBA00023306"/>
    </source>
</evidence>
<dbReference type="PANTHER" id="PTHR21071:SF4">
    <property type="entry name" value="UDP-N-ACETYLENOLPYRUVOYLGLUCOSAMINE REDUCTASE"/>
    <property type="match status" value="1"/>
</dbReference>
<keyword evidence="13 16" id="KW-0131">Cell cycle</keyword>
<evidence type="ECO:0000256" key="5">
    <source>
        <dbReference type="ARBA" id="ARBA00022490"/>
    </source>
</evidence>
<evidence type="ECO:0000256" key="16">
    <source>
        <dbReference type="HAMAP-Rule" id="MF_00037"/>
    </source>
</evidence>
<keyword evidence="6 16" id="KW-0132">Cell division</keyword>
<evidence type="ECO:0000256" key="9">
    <source>
        <dbReference type="ARBA" id="ARBA00022857"/>
    </source>
</evidence>
<evidence type="ECO:0000256" key="3">
    <source>
        <dbReference type="ARBA" id="ARBA00004496"/>
    </source>
</evidence>
<proteinExistence type="inferred from homology"/>
<evidence type="ECO:0000256" key="7">
    <source>
        <dbReference type="ARBA" id="ARBA00022630"/>
    </source>
</evidence>
<comment type="caution">
    <text evidence="18">The sequence shown here is derived from an EMBL/GenBank/DDBJ whole genome shotgun (WGS) entry which is preliminary data.</text>
</comment>